<accession>A0A1W6ZRC5</accession>
<keyword evidence="3 4" id="KW-0460">Magnesium</keyword>
<evidence type="ECO:0000313" key="6">
    <source>
        <dbReference type="Proteomes" id="UP000194137"/>
    </source>
</evidence>
<dbReference type="GO" id="GO:0008934">
    <property type="term" value="F:inositol monophosphate 1-phosphatase activity"/>
    <property type="evidence" value="ECO:0007669"/>
    <property type="project" value="TreeGrafter"/>
</dbReference>
<feature type="binding site" evidence="4">
    <location>
        <position position="96"/>
    </location>
    <ligand>
        <name>Mg(2+)</name>
        <dbReference type="ChEBI" id="CHEBI:18420"/>
        <label>1</label>
        <note>catalytic</note>
    </ligand>
</feature>
<evidence type="ECO:0000256" key="1">
    <source>
        <dbReference type="ARBA" id="ARBA00009759"/>
    </source>
</evidence>
<dbReference type="GO" id="GO:0006020">
    <property type="term" value="P:inositol metabolic process"/>
    <property type="evidence" value="ECO:0007669"/>
    <property type="project" value="TreeGrafter"/>
</dbReference>
<protein>
    <submittedName>
        <fullName evidence="5">3'(2'),5'-bisphosphate nucleotidase CysQ</fullName>
    </submittedName>
</protein>
<reference evidence="5 6" key="1">
    <citation type="submission" date="2017-05" db="EMBL/GenBank/DDBJ databases">
        <title>Full genome sequence of Pseudorhodoplanes sinuspersici.</title>
        <authorList>
            <person name="Dastgheib S.M.M."/>
            <person name="Shavandi M."/>
            <person name="Tirandaz H."/>
        </authorList>
    </citation>
    <scope>NUCLEOTIDE SEQUENCE [LARGE SCALE GENOMIC DNA]</scope>
    <source>
        <strain evidence="5 6">RIPI110</strain>
    </source>
</reference>
<evidence type="ECO:0000313" key="5">
    <source>
        <dbReference type="EMBL" id="ARP99968.1"/>
    </source>
</evidence>
<dbReference type="GO" id="GO:0007165">
    <property type="term" value="P:signal transduction"/>
    <property type="evidence" value="ECO:0007669"/>
    <property type="project" value="TreeGrafter"/>
</dbReference>
<dbReference type="SUPFAM" id="SSF56655">
    <property type="entry name" value="Carbohydrate phosphatase"/>
    <property type="match status" value="1"/>
</dbReference>
<proteinExistence type="inferred from homology"/>
<keyword evidence="2 4" id="KW-0479">Metal-binding</keyword>
<keyword evidence="6" id="KW-1185">Reference proteome</keyword>
<gene>
    <name evidence="5" type="ORF">CAK95_13400</name>
</gene>
<dbReference type="PRINTS" id="PR00377">
    <property type="entry name" value="IMPHPHTASES"/>
</dbReference>
<dbReference type="InterPro" id="IPR000760">
    <property type="entry name" value="Inositol_monophosphatase-like"/>
</dbReference>
<evidence type="ECO:0000256" key="4">
    <source>
        <dbReference type="PIRSR" id="PIRSR600760-2"/>
    </source>
</evidence>
<dbReference type="InterPro" id="IPR020550">
    <property type="entry name" value="Inositol_monophosphatase_CS"/>
</dbReference>
<dbReference type="GO" id="GO:0046854">
    <property type="term" value="P:phosphatidylinositol phosphate biosynthetic process"/>
    <property type="evidence" value="ECO:0007669"/>
    <property type="project" value="InterPro"/>
</dbReference>
<dbReference type="Proteomes" id="UP000194137">
    <property type="component" value="Chromosome"/>
</dbReference>
<feature type="binding site" evidence="4">
    <location>
        <position position="78"/>
    </location>
    <ligand>
        <name>Mg(2+)</name>
        <dbReference type="ChEBI" id="CHEBI:18420"/>
        <label>1</label>
        <note>catalytic</note>
    </ligand>
</feature>
<sequence length="274" mass="29775">MPDNETQKNLEPQNDYARLADELGQALREAGPIALKTFRGTIRSWTKGRDSPVSEADIAVDQFLHERLSREGYGWLSEESKDDRARLSSERLFIVDPIDGTRSYLAGLPDWTIVAAVVEKGRPVAAAVYAPIDDDLYLAAAGQGATRNGESIATSGGTGLAHARIAGPKKVLERLTIIDPATIQEPKIHSLALRMTRVAEGRIDAAFASVNAYDWDLAAADLLVHEAGGVMTNFTGETLVYNLHDPVHGAILAAGRSRHNAMLELVRARHKEFA</sequence>
<dbReference type="AlphaFoldDB" id="A0A1W6ZRC5"/>
<dbReference type="GO" id="GO:0046872">
    <property type="term" value="F:metal ion binding"/>
    <property type="evidence" value="ECO:0007669"/>
    <property type="project" value="UniProtKB-KW"/>
</dbReference>
<dbReference type="RefSeq" id="WP_245303750.1">
    <property type="nucleotide sequence ID" value="NZ_CP021112.1"/>
</dbReference>
<comment type="cofactor">
    <cofactor evidence="4">
        <name>Mg(2+)</name>
        <dbReference type="ChEBI" id="CHEBI:18420"/>
    </cofactor>
</comment>
<evidence type="ECO:0000256" key="3">
    <source>
        <dbReference type="ARBA" id="ARBA00022842"/>
    </source>
</evidence>
<comment type="similarity">
    <text evidence="1">Belongs to the inositol monophosphatase superfamily.</text>
</comment>
<dbReference type="STRING" id="1235591.CAK95_13400"/>
<dbReference type="PANTHER" id="PTHR20854">
    <property type="entry name" value="INOSITOL MONOPHOSPHATASE"/>
    <property type="match status" value="1"/>
</dbReference>
<dbReference type="CDD" id="cd01638">
    <property type="entry name" value="CysQ"/>
    <property type="match status" value="1"/>
</dbReference>
<name>A0A1W6ZRC5_9HYPH</name>
<dbReference type="Pfam" id="PF00459">
    <property type="entry name" value="Inositol_P"/>
    <property type="match status" value="1"/>
</dbReference>
<feature type="binding site" evidence="4">
    <location>
        <position position="98"/>
    </location>
    <ligand>
        <name>Mg(2+)</name>
        <dbReference type="ChEBI" id="CHEBI:18420"/>
        <label>1</label>
        <note>catalytic</note>
    </ligand>
</feature>
<dbReference type="PROSITE" id="PS00630">
    <property type="entry name" value="IMP_2"/>
    <property type="match status" value="1"/>
</dbReference>
<dbReference type="Gene3D" id="3.30.540.10">
    <property type="entry name" value="Fructose-1,6-Bisphosphatase, subunit A, domain 1"/>
    <property type="match status" value="1"/>
</dbReference>
<organism evidence="5 6">
    <name type="scientific">Pseudorhodoplanes sinuspersici</name>
    <dbReference type="NCBI Taxonomy" id="1235591"/>
    <lineage>
        <taxon>Bacteria</taxon>
        <taxon>Pseudomonadati</taxon>
        <taxon>Pseudomonadota</taxon>
        <taxon>Alphaproteobacteria</taxon>
        <taxon>Hyphomicrobiales</taxon>
        <taxon>Pseudorhodoplanes</taxon>
    </lineage>
</organism>
<dbReference type="EMBL" id="CP021112">
    <property type="protein sequence ID" value="ARP99968.1"/>
    <property type="molecule type" value="Genomic_DNA"/>
</dbReference>
<feature type="binding site" evidence="4">
    <location>
        <position position="99"/>
    </location>
    <ligand>
        <name>Mg(2+)</name>
        <dbReference type="ChEBI" id="CHEBI:18420"/>
        <label>1</label>
        <note>catalytic</note>
    </ligand>
</feature>
<dbReference type="Gene3D" id="3.40.190.80">
    <property type="match status" value="1"/>
</dbReference>
<evidence type="ECO:0000256" key="2">
    <source>
        <dbReference type="ARBA" id="ARBA00022723"/>
    </source>
</evidence>
<dbReference type="KEGG" id="psin:CAK95_13400"/>
<feature type="binding site" evidence="4">
    <location>
        <position position="216"/>
    </location>
    <ligand>
        <name>Mg(2+)</name>
        <dbReference type="ChEBI" id="CHEBI:18420"/>
        <label>1</label>
        <note>catalytic</note>
    </ligand>
</feature>
<dbReference type="PANTHER" id="PTHR20854:SF4">
    <property type="entry name" value="INOSITOL-1-MONOPHOSPHATASE-RELATED"/>
    <property type="match status" value="1"/>
</dbReference>